<evidence type="ECO:0000313" key="2">
    <source>
        <dbReference type="Proteomes" id="UP001150904"/>
    </source>
</evidence>
<keyword evidence="2" id="KW-1185">Reference proteome</keyword>
<gene>
    <name evidence="1" type="ORF">N7498_003083</name>
</gene>
<dbReference type="EMBL" id="JAPQKR010000008">
    <property type="protein sequence ID" value="KAJ5211437.1"/>
    <property type="molecule type" value="Genomic_DNA"/>
</dbReference>
<organism evidence="1 2">
    <name type="scientific">Penicillium cinerascens</name>
    <dbReference type="NCBI Taxonomy" id="70096"/>
    <lineage>
        <taxon>Eukaryota</taxon>
        <taxon>Fungi</taxon>
        <taxon>Dikarya</taxon>
        <taxon>Ascomycota</taxon>
        <taxon>Pezizomycotina</taxon>
        <taxon>Eurotiomycetes</taxon>
        <taxon>Eurotiomycetidae</taxon>
        <taxon>Eurotiales</taxon>
        <taxon>Aspergillaceae</taxon>
        <taxon>Penicillium</taxon>
    </lineage>
</organism>
<sequence length="60" mass="6951">MAWRRRIISDPRVQTLSARRHHSRGGFPTVVYISRYLATKAQEAAELVRPKTNRERSGDT</sequence>
<protein>
    <submittedName>
        <fullName evidence="1">Uncharacterized protein</fullName>
    </submittedName>
</protein>
<proteinExistence type="predicted"/>
<dbReference type="Proteomes" id="UP001150904">
    <property type="component" value="Unassembled WGS sequence"/>
</dbReference>
<name>A0A9W9N1G6_9EURO</name>
<comment type="caution">
    <text evidence="1">The sequence shown here is derived from an EMBL/GenBank/DDBJ whole genome shotgun (WGS) entry which is preliminary data.</text>
</comment>
<dbReference type="GeneID" id="83177446"/>
<reference evidence="1" key="1">
    <citation type="submission" date="2022-12" db="EMBL/GenBank/DDBJ databases">
        <authorList>
            <person name="Petersen C."/>
        </authorList>
    </citation>
    <scope>NUCLEOTIDE SEQUENCE</scope>
    <source>
        <strain evidence="1">IBT 15544</strain>
    </source>
</reference>
<reference evidence="1" key="2">
    <citation type="journal article" date="2023" name="IMA Fungus">
        <title>Comparative genomic study of the Penicillium genus elucidates a diverse pangenome and 15 lateral gene transfer events.</title>
        <authorList>
            <person name="Petersen C."/>
            <person name="Sorensen T."/>
            <person name="Nielsen M.R."/>
            <person name="Sondergaard T.E."/>
            <person name="Sorensen J.L."/>
            <person name="Fitzpatrick D.A."/>
            <person name="Frisvad J.C."/>
            <person name="Nielsen K.L."/>
        </authorList>
    </citation>
    <scope>NUCLEOTIDE SEQUENCE</scope>
    <source>
        <strain evidence="1">IBT 15544</strain>
    </source>
</reference>
<accession>A0A9W9N1G6</accession>
<evidence type="ECO:0000313" key="1">
    <source>
        <dbReference type="EMBL" id="KAJ5211437.1"/>
    </source>
</evidence>
<dbReference type="AlphaFoldDB" id="A0A9W9N1G6"/>
<dbReference type="RefSeq" id="XP_058309607.1">
    <property type="nucleotide sequence ID" value="XM_058450145.1"/>
</dbReference>